<name>A0A078B8T8_STYLE</name>
<proteinExistence type="predicted"/>
<dbReference type="InterPro" id="IPR029006">
    <property type="entry name" value="ADF-H/Gelsolin-like_dom_sf"/>
</dbReference>
<dbReference type="Proteomes" id="UP000039865">
    <property type="component" value="Unassembled WGS sequence"/>
</dbReference>
<dbReference type="PANTHER" id="PTHR11977:SF51">
    <property type="entry name" value="PROTEIN FLIGHTLESS-1 HOMOLOG"/>
    <property type="match status" value="1"/>
</dbReference>
<gene>
    <name evidence="2" type="primary">Contig17067.g18183</name>
    <name evidence="2" type="ORF">STYLEM_19786</name>
</gene>
<dbReference type="EMBL" id="CCKQ01018664">
    <property type="protein sequence ID" value="CDW90641.1"/>
    <property type="molecule type" value="Genomic_DNA"/>
</dbReference>
<sequence>MQRNQIFEHCKDPENEGLSIWQYPNLRKRPLFLTSTLRTIPKFDSNSSYIVIQSKNNYSILNDAPYNSYKIFFWVGSRSQDYQVKFQETVQMLQELEEEVPQTKIRYYIEFQYSESFQFFALFKRQDLNIERTTELSAIAYQDFYKVNILTKFIPFPKLMIFEMIDHPSEYKKFFVRIYEKKELDTKIKSSMIYFFMQGVYVNSKGAIVNPGEATKDEVSERINHIDVLYGSKANYELIQFVKRLLDNYKIQFLDKIEISEVRQKGESLLPLWVEIEEKAIFMNSEVDLSWPCEKEDIESELYPYPYAIQNSWDWNSKSEEEIESTFEDQENVKYNIQNEYNITMKKADIEFDPNQLQLFRLSLSINESRATQYQVQSRATQQLDLDFSDKYIVAFQQIKLKGTDSNMLNSNHSYIIYSPFTLFLWHGADIDLERKKSSLYILKMFLNSKLYEHINYQPSYMDQNQNLSTIKFRVELQYYESQRFKSFFEKTWNDDKLDYQMMAMEKINKANVDNSSEEEYDNEEEKDQFDNFNMLAEQRQQTSSRMLSEINSFEQKQKTSQVRRIQKESINIKERPQTVADIKSFSRNNTLLANERKSEIPVDENLDQEKFNSLVYSFFEPMSILSRYQTQRETQFVSQKFDQIAIFSIQGSKFDLVNADQNETGILDASKTYFIVFSNQNQGYQASIIKDLHAIYLWRGSDQSSMNVVKALTKIQETEFRSLKQNQTATQQASGYSKRMSMDNNNNKILGFSKSASTVHLENDKKFDVSKFDISKDDTLQKQSIKKQNVLTPILNLKFAAKDKINETKVRNLRALVDDDSGAINLRSIIKMDHEPMHFLQAFQGVLIIRTNDYLKKIQSNNDYDPNDDSKSINYVMLFQLIGVPNLNQRAREVPPFYESLTTSGLYIMITSKEVHFWIGQDYFDNYLNDHIYRKQRRLISDVLLKKLITMYNTIHDEILETKRPLIFNIQGQEKKKFMRIINGKNSELSDQEDDEIIDTPYLNFESNFIKKLVLPQEPRLFCLIYNGNIVEYDSERQDDDQLKSLLTERQALIFKEIHSFNQKSLDQKGVFLLDFCSEAFIWTGKKVTDKDRLMVLQLAFQTLCFLHPQGQDQIEKMAISFIENGYEPEIFKKQFKDGWQNFDHTMAGIIESSDEEEDEEKPSLDDTMMINQKISEKGSKIKVELIPESYWIN</sequence>
<protein>
    <recommendedName>
        <fullName evidence="4">Gelsolin-like domain-containing protein</fullName>
    </recommendedName>
</protein>
<keyword evidence="1" id="KW-0677">Repeat</keyword>
<dbReference type="SUPFAM" id="SSF55753">
    <property type="entry name" value="Actin depolymerizing proteins"/>
    <property type="match status" value="5"/>
</dbReference>
<evidence type="ECO:0000313" key="2">
    <source>
        <dbReference type="EMBL" id="CDW90641.1"/>
    </source>
</evidence>
<dbReference type="OrthoDB" id="6375767at2759"/>
<dbReference type="PANTHER" id="PTHR11977">
    <property type="entry name" value="VILLIN"/>
    <property type="match status" value="1"/>
</dbReference>
<evidence type="ECO:0008006" key="4">
    <source>
        <dbReference type="Google" id="ProtNLM"/>
    </source>
</evidence>
<accession>A0A078B8T8</accession>
<reference evidence="2 3" key="1">
    <citation type="submission" date="2014-06" db="EMBL/GenBank/DDBJ databases">
        <authorList>
            <person name="Swart Estienne"/>
        </authorList>
    </citation>
    <scope>NUCLEOTIDE SEQUENCE [LARGE SCALE GENOMIC DNA]</scope>
    <source>
        <strain evidence="2 3">130c</strain>
    </source>
</reference>
<dbReference type="InterPro" id="IPR007122">
    <property type="entry name" value="Villin/Gelsolin"/>
</dbReference>
<dbReference type="GO" id="GO:0051015">
    <property type="term" value="F:actin filament binding"/>
    <property type="evidence" value="ECO:0007669"/>
    <property type="project" value="InterPro"/>
</dbReference>
<dbReference type="InParanoid" id="A0A078B8T8"/>
<dbReference type="Gene3D" id="3.40.20.10">
    <property type="entry name" value="Severin"/>
    <property type="match status" value="4"/>
</dbReference>
<dbReference type="AlphaFoldDB" id="A0A078B8T8"/>
<organism evidence="2 3">
    <name type="scientific">Stylonychia lemnae</name>
    <name type="common">Ciliate</name>
    <dbReference type="NCBI Taxonomy" id="5949"/>
    <lineage>
        <taxon>Eukaryota</taxon>
        <taxon>Sar</taxon>
        <taxon>Alveolata</taxon>
        <taxon>Ciliophora</taxon>
        <taxon>Intramacronucleata</taxon>
        <taxon>Spirotrichea</taxon>
        <taxon>Stichotrichia</taxon>
        <taxon>Sporadotrichida</taxon>
        <taxon>Oxytrichidae</taxon>
        <taxon>Stylonychinae</taxon>
        <taxon>Stylonychia</taxon>
    </lineage>
</organism>
<evidence type="ECO:0000256" key="1">
    <source>
        <dbReference type="ARBA" id="ARBA00022737"/>
    </source>
</evidence>
<keyword evidence="3" id="KW-1185">Reference proteome</keyword>
<evidence type="ECO:0000313" key="3">
    <source>
        <dbReference type="Proteomes" id="UP000039865"/>
    </source>
</evidence>